<dbReference type="PROSITE" id="PS50866">
    <property type="entry name" value="GOLD"/>
    <property type="match status" value="1"/>
</dbReference>
<feature type="region of interest" description="Disordered" evidence="1">
    <location>
        <begin position="687"/>
        <end position="706"/>
    </location>
</feature>
<dbReference type="PANTHER" id="PTHR23324">
    <property type="entry name" value="SEC14 RELATED PROTEIN"/>
    <property type="match status" value="1"/>
</dbReference>
<dbReference type="SUPFAM" id="SSF101576">
    <property type="entry name" value="Supernatant protein factor (SPF), C-terminal domain"/>
    <property type="match status" value="1"/>
</dbReference>
<name>S7N748_MYOBR</name>
<evidence type="ECO:0000313" key="5">
    <source>
        <dbReference type="EMBL" id="EPQ11880.1"/>
    </source>
</evidence>
<proteinExistence type="predicted"/>
<dbReference type="InterPro" id="IPR001251">
    <property type="entry name" value="CRAL-TRIO_dom"/>
</dbReference>
<evidence type="ECO:0000259" key="2">
    <source>
        <dbReference type="PROSITE" id="PS50191"/>
    </source>
</evidence>
<dbReference type="InterPro" id="IPR011074">
    <property type="entry name" value="CRAL/TRIO_N_dom"/>
</dbReference>
<dbReference type="GO" id="GO:0005737">
    <property type="term" value="C:cytoplasm"/>
    <property type="evidence" value="ECO:0007669"/>
    <property type="project" value="TreeGrafter"/>
</dbReference>
<evidence type="ECO:0000259" key="4">
    <source>
        <dbReference type="PROSITE" id="PS50904"/>
    </source>
</evidence>
<dbReference type="AlphaFoldDB" id="S7N748"/>
<dbReference type="InterPro" id="IPR036865">
    <property type="entry name" value="CRAL-TRIO_dom_sf"/>
</dbReference>
<dbReference type="SUPFAM" id="SSF52087">
    <property type="entry name" value="CRAL/TRIO domain"/>
    <property type="match status" value="1"/>
</dbReference>
<dbReference type="Pfam" id="PF04707">
    <property type="entry name" value="PRELI"/>
    <property type="match status" value="1"/>
</dbReference>
<dbReference type="InterPro" id="IPR036273">
    <property type="entry name" value="CRAL/TRIO_N_dom_sf"/>
</dbReference>
<dbReference type="SMART" id="SM00516">
    <property type="entry name" value="SEC14"/>
    <property type="match status" value="1"/>
</dbReference>
<dbReference type="Pfam" id="PF03765">
    <property type="entry name" value="CRAL_TRIO_N"/>
    <property type="match status" value="1"/>
</dbReference>
<dbReference type="CDD" id="cd00170">
    <property type="entry name" value="SEC14"/>
    <property type="match status" value="1"/>
</dbReference>
<evidence type="ECO:0000259" key="3">
    <source>
        <dbReference type="PROSITE" id="PS50866"/>
    </source>
</evidence>
<feature type="domain" description="PRELI/MSF1" evidence="4">
    <location>
        <begin position="1"/>
        <end position="177"/>
    </location>
</feature>
<dbReference type="Proteomes" id="UP000052978">
    <property type="component" value="Unassembled WGS sequence"/>
</dbReference>
<organism evidence="5 6">
    <name type="scientific">Myotis brandtii</name>
    <name type="common">Brandt's bat</name>
    <dbReference type="NCBI Taxonomy" id="109478"/>
    <lineage>
        <taxon>Eukaryota</taxon>
        <taxon>Metazoa</taxon>
        <taxon>Chordata</taxon>
        <taxon>Craniata</taxon>
        <taxon>Vertebrata</taxon>
        <taxon>Euteleostomi</taxon>
        <taxon>Mammalia</taxon>
        <taxon>Eutheria</taxon>
        <taxon>Laurasiatheria</taxon>
        <taxon>Chiroptera</taxon>
        <taxon>Yangochiroptera</taxon>
        <taxon>Vespertilionidae</taxon>
        <taxon>Myotis</taxon>
    </lineage>
</organism>
<protein>
    <submittedName>
        <fullName evidence="5">SEC14-like protein 5</fullName>
    </submittedName>
</protein>
<dbReference type="EMBL" id="KE163407">
    <property type="protein sequence ID" value="EPQ11880.1"/>
    <property type="molecule type" value="Genomic_DNA"/>
</dbReference>
<evidence type="ECO:0000313" key="6">
    <source>
        <dbReference type="Proteomes" id="UP000052978"/>
    </source>
</evidence>
<feature type="region of interest" description="Disordered" evidence="1">
    <location>
        <begin position="186"/>
        <end position="223"/>
    </location>
</feature>
<accession>S7N748</accession>
<dbReference type="PANTHER" id="PTHR23324:SF39">
    <property type="entry name" value="SEC14-LIKE PROTEIN 5"/>
    <property type="match status" value="1"/>
</dbReference>
<dbReference type="InterPro" id="IPR006797">
    <property type="entry name" value="PRELI/MSF1_dom"/>
</dbReference>
<reference evidence="5 6" key="1">
    <citation type="journal article" date="2013" name="Nat. Commun.">
        <title>Genome analysis reveals insights into physiology and longevity of the Brandt's bat Myotis brandtii.</title>
        <authorList>
            <person name="Seim I."/>
            <person name="Fang X."/>
            <person name="Xiong Z."/>
            <person name="Lobanov A.V."/>
            <person name="Huang Z."/>
            <person name="Ma S."/>
            <person name="Feng Y."/>
            <person name="Turanov A.A."/>
            <person name="Zhu Y."/>
            <person name="Lenz T.L."/>
            <person name="Gerashchenko M.V."/>
            <person name="Fan D."/>
            <person name="Hee Yim S."/>
            <person name="Yao X."/>
            <person name="Jordan D."/>
            <person name="Xiong Y."/>
            <person name="Ma Y."/>
            <person name="Lyapunov A.N."/>
            <person name="Chen G."/>
            <person name="Kulakova O.I."/>
            <person name="Sun Y."/>
            <person name="Lee S.G."/>
            <person name="Bronson R.T."/>
            <person name="Moskalev A.A."/>
            <person name="Sunyaev S.R."/>
            <person name="Zhang G."/>
            <person name="Krogh A."/>
            <person name="Wang J."/>
            <person name="Gladyshev V.N."/>
        </authorList>
    </citation>
    <scope>NUCLEOTIDE SEQUENCE [LARGE SCALE GENOMIC DNA]</scope>
</reference>
<feature type="domain" description="GOLD" evidence="3">
    <location>
        <begin position="525"/>
        <end position="663"/>
    </location>
</feature>
<dbReference type="PROSITE" id="PS50191">
    <property type="entry name" value="CRAL_TRIO"/>
    <property type="match status" value="1"/>
</dbReference>
<dbReference type="Gene3D" id="2.60.120.680">
    <property type="entry name" value="GOLD domain"/>
    <property type="match status" value="1"/>
</dbReference>
<dbReference type="FunFam" id="3.40.525.10:FF:000006">
    <property type="entry name" value="SEC14-like lipid binding 1"/>
    <property type="match status" value="1"/>
</dbReference>
<sequence length="706" mass="79388">MGGGARKRLDQSGIRVSLPPGRSHSRPAGPSRTISAPGLCAHSYLSGFCWCFRVNMVQKYQSPVRIYKYPFELVMAAYEKRFPTCPQIPVFLGSEVVFESRSADGAVHVVERSCRLRVHPENEEWTCFEQSASLDIRSFFGFESALEKIAMKQYTANVKRGKEVIEHYLNELISQGISHIPRWTPAPVREEDTSSQAGLGDPGSLEVHGPRSTQGPAEEMVGTEGDKLDADYIERCLGHLTPMQESCLIQLRHWLQETHKGKASNIGIPKDQHILRFLRARDFHLDKAREMLCQSLSWRKQHQVDLLLQTWHPPALLEEFYAGGWHYQDIDGRPLYILRLGHMDTKGLMKAVGEEALLQHVLSVNEEGQKRCEGNTRQFGRPIRQEPAREHSPEHSWTCLVDLEGLNMRHLWRPGVKALLRMIEVVEDHYPETLGRLLIVRAPRVFPVLWTLISPFINENTRQKFLIYSGSNYPGGLVDYLDKDVIPDFLGGECLCNVPEGGLVPKSLYLMEEDQEHAEQLHEWRETYQPASVLRGAPHEVAVEILEGESVITWDFDILRGDVVFSLCYAKQAPQPGPWEPGASASGQLMDKGGTLGADYSPVEAPLICREGESIQGSHVTRWPGIYLLQWQVHGPPGNVVEDVLTALHSPGPRCKLLYYYEVLASEDFRGSMSSLESCTSRFSQLSATTSSSSSSQSHSSSLVSR</sequence>
<dbReference type="InterPro" id="IPR051064">
    <property type="entry name" value="SEC14/CRAL-TRIO_domain"/>
</dbReference>
<keyword evidence="6" id="KW-1185">Reference proteome</keyword>
<dbReference type="SUPFAM" id="SSF46938">
    <property type="entry name" value="CRAL/TRIO N-terminal domain"/>
    <property type="match status" value="1"/>
</dbReference>
<feature type="region of interest" description="Disordered" evidence="1">
    <location>
        <begin position="1"/>
        <end position="30"/>
    </location>
</feature>
<evidence type="ECO:0000256" key="1">
    <source>
        <dbReference type="SAM" id="MobiDB-lite"/>
    </source>
</evidence>
<dbReference type="InterPro" id="IPR036598">
    <property type="entry name" value="GOLD_dom_sf"/>
</dbReference>
<dbReference type="PROSITE" id="PS50904">
    <property type="entry name" value="PRELI_MSF1"/>
    <property type="match status" value="1"/>
</dbReference>
<dbReference type="eggNOG" id="KOG1471">
    <property type="taxonomic scope" value="Eukaryota"/>
</dbReference>
<dbReference type="Gene3D" id="3.40.525.10">
    <property type="entry name" value="CRAL-TRIO lipid binding domain"/>
    <property type="match status" value="1"/>
</dbReference>
<dbReference type="SMART" id="SM01100">
    <property type="entry name" value="CRAL_TRIO_N"/>
    <property type="match status" value="1"/>
</dbReference>
<gene>
    <name evidence="5" type="ORF">D623_10028013</name>
</gene>
<feature type="domain" description="CRAL-TRIO" evidence="2">
    <location>
        <begin position="313"/>
        <end position="498"/>
    </location>
</feature>
<dbReference type="Pfam" id="PF00650">
    <property type="entry name" value="CRAL_TRIO"/>
    <property type="match status" value="1"/>
</dbReference>
<dbReference type="InterPro" id="IPR009038">
    <property type="entry name" value="GOLD_dom"/>
</dbReference>